<dbReference type="SUPFAM" id="SSF48452">
    <property type="entry name" value="TPR-like"/>
    <property type="match status" value="1"/>
</dbReference>
<dbReference type="Pfam" id="PF13374">
    <property type="entry name" value="TPR_10"/>
    <property type="match status" value="2"/>
</dbReference>
<evidence type="ECO:0000313" key="3">
    <source>
        <dbReference type="Proteomes" id="UP000008370"/>
    </source>
</evidence>
<evidence type="ECO:0008006" key="4">
    <source>
        <dbReference type="Google" id="ProtNLM"/>
    </source>
</evidence>
<reference evidence="2 3" key="1">
    <citation type="journal article" date="2012" name="BMC Genomics">
        <title>Comparative genomics of the white-rot fungi, Phanerochaete carnosa and P. chrysosporium, to elucidate the genetic basis of the distinct wood types they colonize.</title>
        <authorList>
            <person name="Suzuki H."/>
            <person name="MacDonald J."/>
            <person name="Syed K."/>
            <person name="Salamov A."/>
            <person name="Hori C."/>
            <person name="Aerts A."/>
            <person name="Henrissat B."/>
            <person name="Wiebenga A."/>
            <person name="vanKuyk P.A."/>
            <person name="Barry K."/>
            <person name="Lindquist E."/>
            <person name="LaButti K."/>
            <person name="Lapidus A."/>
            <person name="Lucas S."/>
            <person name="Coutinho P."/>
            <person name="Gong Y."/>
            <person name="Samejima M."/>
            <person name="Mahadevan R."/>
            <person name="Abou-Zaid M."/>
            <person name="de Vries R.P."/>
            <person name="Igarashi K."/>
            <person name="Yadav J.S."/>
            <person name="Grigoriev I.V."/>
            <person name="Master E.R."/>
        </authorList>
    </citation>
    <scope>NUCLEOTIDE SEQUENCE [LARGE SCALE GENOMIC DNA]</scope>
    <source>
        <strain evidence="2 3">HHB-10118-sp</strain>
    </source>
</reference>
<protein>
    <recommendedName>
        <fullName evidence="4">CHAT domain-containing protein</fullName>
    </recommendedName>
</protein>
<name>K5WKW4_PHACS</name>
<organism evidence="2 3">
    <name type="scientific">Phanerochaete carnosa (strain HHB-10118-sp)</name>
    <name type="common">White-rot fungus</name>
    <name type="synonym">Peniophora carnosa</name>
    <dbReference type="NCBI Taxonomy" id="650164"/>
    <lineage>
        <taxon>Eukaryota</taxon>
        <taxon>Fungi</taxon>
        <taxon>Dikarya</taxon>
        <taxon>Basidiomycota</taxon>
        <taxon>Agaricomycotina</taxon>
        <taxon>Agaricomycetes</taxon>
        <taxon>Polyporales</taxon>
        <taxon>Phanerochaetaceae</taxon>
        <taxon>Phanerochaete</taxon>
    </lineage>
</organism>
<accession>K5WKW4</accession>
<dbReference type="OrthoDB" id="2801055at2759"/>
<feature type="region of interest" description="Disordered" evidence="1">
    <location>
        <begin position="1"/>
        <end position="54"/>
    </location>
</feature>
<dbReference type="AlphaFoldDB" id="K5WKW4"/>
<sequence>MDTPPLIPGSQRSCAARESAGEDSDLDDSSTTSSSELVSPDRDSSDDEQEEHEYNEAEFMGILALAQQARELYEMSAQLTDLEDCIAYLRDALTVGPRDNITHAEVLHTLAYDLYVLALDGGAPETPQSEDHLSESVDLHRQALRLLPASHRARPLYVTRLAIALRARFTESARREDLQECIDLHRRALSFRPPGHPDRSQSLLNLANAYWTRFEFSGALGDLEHAVDLDEEALRLRQPGHPNRTAALMGLATDLNSRYLKGNALEDLDRAIELEREAWHVNPTDGHIAQGLAALLASRYQANHAVADFDAVTAICATRSSSEEARQYSQGNNAEFIGAMRATLAELYVARFHASDSREYLMDAVDICHQCLDLRHPEYACFSVARACLSTYHSHHDPSDLLSAVRISQEAAKICAPGHPHRATSLHMLAQALQSSFDAHQQDSDLNGALEAYAAAVQDACCSVRDRSQYVQDWIDLATKAHRVQSLSEACGAAVYLLGLIVHFDEHREIRISALARVPKILEAVALLVPSVPARAVELLDYAQSLAWALTLNLQHPPCEHAAPPEPLQRLRQISWQLEHSPSFVPFAAGRAYSSPVHDNLETFAAYRQRLAAEFDVLAEQVRSLRGYTGFLRPPAYTALSNGWGDGFIAVLMLAGRKCHAFVVFPTSIKPLHIPLSLSSARLKELAEGFVAAAHGDDDRLFKPILEEIWKGVVSPIIQRLMLQPSSGLARPRIWWCPVGPFPPLPLHAAGRYAPDAPVTCTADFLVSSYIPTISAL</sequence>
<dbReference type="KEGG" id="pco:PHACADRAFT_250514"/>
<dbReference type="GeneID" id="18914940"/>
<evidence type="ECO:0000313" key="2">
    <source>
        <dbReference type="EMBL" id="EKM59784.1"/>
    </source>
</evidence>
<feature type="non-terminal residue" evidence="2">
    <location>
        <position position="1"/>
    </location>
</feature>
<dbReference type="Gene3D" id="1.25.40.10">
    <property type="entry name" value="Tetratricopeptide repeat domain"/>
    <property type="match status" value="2"/>
</dbReference>
<dbReference type="InParanoid" id="K5WKW4"/>
<proteinExistence type="predicted"/>
<dbReference type="HOGENOM" id="CLU_360411_0_0_1"/>
<dbReference type="EMBL" id="JH930469">
    <property type="protein sequence ID" value="EKM59784.1"/>
    <property type="molecule type" value="Genomic_DNA"/>
</dbReference>
<feature type="compositionally biased region" description="Acidic residues" evidence="1">
    <location>
        <begin position="44"/>
        <end position="53"/>
    </location>
</feature>
<gene>
    <name evidence="2" type="ORF">PHACADRAFT_250514</name>
</gene>
<dbReference type="InterPro" id="IPR011990">
    <property type="entry name" value="TPR-like_helical_dom_sf"/>
</dbReference>
<keyword evidence="3" id="KW-1185">Reference proteome</keyword>
<dbReference type="RefSeq" id="XP_007392340.1">
    <property type="nucleotide sequence ID" value="XM_007392278.1"/>
</dbReference>
<dbReference type="Proteomes" id="UP000008370">
    <property type="component" value="Unassembled WGS sequence"/>
</dbReference>
<evidence type="ECO:0000256" key="1">
    <source>
        <dbReference type="SAM" id="MobiDB-lite"/>
    </source>
</evidence>